<protein>
    <submittedName>
        <fullName evidence="3">Pilus assembly protein TadE</fullName>
    </submittedName>
</protein>
<keyword evidence="1" id="KW-1133">Transmembrane helix</keyword>
<reference evidence="3 4" key="1">
    <citation type="submission" date="2014-12" db="EMBL/GenBank/DDBJ databases">
        <title>Draft genome sequence of Paenibacillus kamchatkensis strain B-2647.</title>
        <authorList>
            <person name="Karlyshev A.V."/>
            <person name="Kudryashova E.B."/>
        </authorList>
    </citation>
    <scope>NUCLEOTIDE SEQUENCE [LARGE SCALE GENOMIC DNA]</scope>
    <source>
        <strain evidence="3 4">VKM B-2647</strain>
    </source>
</reference>
<evidence type="ECO:0000313" key="3">
    <source>
        <dbReference type="EMBL" id="KIL38367.1"/>
    </source>
</evidence>
<evidence type="ECO:0000256" key="1">
    <source>
        <dbReference type="SAM" id="Phobius"/>
    </source>
</evidence>
<feature type="domain" description="TadE-like" evidence="2">
    <location>
        <begin position="7"/>
        <end position="49"/>
    </location>
</feature>
<sequence>MVHEEKGQSLTEFALIVPLLLLLLCGVIDFGRILFTYLNLNLVAQESVRLGGLGRGDADIVSFARGQAEVPDSTKLQVAIAPPEASRKSGQYVKVTLTYTLPYMTPLLGSVLPAPVIRTDSTIRVE</sequence>
<organism evidence="3 4">
    <name type="scientific">Gordoniibacillus kamchatkensis</name>
    <dbReference type="NCBI Taxonomy" id="1590651"/>
    <lineage>
        <taxon>Bacteria</taxon>
        <taxon>Bacillati</taxon>
        <taxon>Bacillota</taxon>
        <taxon>Bacilli</taxon>
        <taxon>Bacillales</taxon>
        <taxon>Paenibacillaceae</taxon>
        <taxon>Gordoniibacillus</taxon>
    </lineage>
</organism>
<accession>A0ABR5ADA8</accession>
<keyword evidence="1" id="KW-0472">Membrane</keyword>
<dbReference type="Pfam" id="PF07811">
    <property type="entry name" value="TadE"/>
    <property type="match status" value="1"/>
</dbReference>
<dbReference type="EMBL" id="JXAK01000064">
    <property type="protein sequence ID" value="KIL38367.1"/>
    <property type="molecule type" value="Genomic_DNA"/>
</dbReference>
<keyword evidence="4" id="KW-1185">Reference proteome</keyword>
<proteinExistence type="predicted"/>
<comment type="caution">
    <text evidence="3">The sequence shown here is derived from an EMBL/GenBank/DDBJ whole genome shotgun (WGS) entry which is preliminary data.</text>
</comment>
<evidence type="ECO:0000259" key="2">
    <source>
        <dbReference type="Pfam" id="PF07811"/>
    </source>
</evidence>
<dbReference type="Proteomes" id="UP000031967">
    <property type="component" value="Unassembled WGS sequence"/>
</dbReference>
<evidence type="ECO:0000313" key="4">
    <source>
        <dbReference type="Proteomes" id="UP000031967"/>
    </source>
</evidence>
<dbReference type="InterPro" id="IPR012495">
    <property type="entry name" value="TadE-like_dom"/>
</dbReference>
<gene>
    <name evidence="3" type="ORF">SD70_26875</name>
</gene>
<name>A0ABR5ADA8_9BACL</name>
<feature type="transmembrane region" description="Helical" evidence="1">
    <location>
        <begin position="13"/>
        <end position="35"/>
    </location>
</feature>
<keyword evidence="1" id="KW-0812">Transmembrane</keyword>